<reference evidence="2 4" key="1">
    <citation type="submission" date="2014-10" db="EMBL/GenBank/DDBJ databases">
        <title>The Complete Genome Sequence for the Shellfish Pathogen Vibrio coralliilyticus RE98 Isolated from a Shellfish Hatchery.</title>
        <authorList>
            <person name="Richards G.P."/>
            <person name="Bono J.L."/>
            <person name="Watson M.A."/>
            <person name="Needleman D.S."/>
        </authorList>
    </citation>
    <scope>NUCLEOTIDE SEQUENCE [LARGE SCALE GENOMIC DNA]</scope>
    <source>
        <strain evidence="2 4">RE98</strain>
    </source>
</reference>
<dbReference type="Pfam" id="PF14247">
    <property type="entry name" value="DUF4344"/>
    <property type="match status" value="1"/>
</dbReference>
<feature type="chain" id="PRO_5011917834" description="Metallopeptidase DUF4344" evidence="1">
    <location>
        <begin position="24"/>
        <end position="261"/>
    </location>
</feature>
<sequence length="261" mass="29850">MFKHLFPLAIVAMTTAITPAAYAAEKNIQIQYLPPANQAEEQMKADIETSGVNDTVIELSDTLFPFNKTLTIQYGSEDGPLYDPEKHTVHMPYHFYQEALDYFIKNKYDEKYGKEAKLGAMDTVLHTLLHEAGHAYIADQNIPILGKEEDAVDNLAAILMIEYLDDGDEAAISAADMFAFESDDRPDYYDFGEYIDEHSFDLQRYFSTLCLVYGSNPEKHSNLLDEVENDYLADRKDFCVFQYQSLSDNWHTYLKEPVADQ</sequence>
<evidence type="ECO:0000313" key="5">
    <source>
        <dbReference type="Proteomes" id="UP000576645"/>
    </source>
</evidence>
<protein>
    <recommendedName>
        <fullName evidence="6">Metallopeptidase DUF4344</fullName>
    </recommendedName>
</protein>
<dbReference type="OrthoDB" id="935695at2"/>
<dbReference type="KEGG" id="vct:JV59_22470"/>
<feature type="signal peptide" evidence="1">
    <location>
        <begin position="1"/>
        <end position="23"/>
    </location>
</feature>
<accession>A0A2A2CUX7</accession>
<dbReference type="Proteomes" id="UP000030081">
    <property type="component" value="Chromosome 2"/>
</dbReference>
<reference evidence="3 5" key="2">
    <citation type="submission" date="2019-09" db="EMBL/GenBank/DDBJ databases">
        <title>Draft genome sequencing and comparative genomics of hatchery-associated Vibrios.</title>
        <authorList>
            <person name="Kehlet-Delgado H."/>
            <person name="Mueller R.S."/>
        </authorList>
    </citation>
    <scope>NUCLEOTIDE SEQUENCE [LARGE SCALE GENOMIC DNA]</scope>
    <source>
        <strain evidence="3 5">09-121-3</strain>
    </source>
</reference>
<evidence type="ECO:0008006" key="6">
    <source>
        <dbReference type="Google" id="ProtNLM"/>
    </source>
</evidence>
<dbReference type="EMBL" id="VTXP01000001">
    <property type="protein sequence ID" value="NOJ21322.1"/>
    <property type="molecule type" value="Genomic_DNA"/>
</dbReference>
<dbReference type="KEGG" id="vcy:IX92_16640"/>
<keyword evidence="1" id="KW-0732">Signal</keyword>
<evidence type="ECO:0000256" key="1">
    <source>
        <dbReference type="SAM" id="SignalP"/>
    </source>
</evidence>
<evidence type="ECO:0000313" key="4">
    <source>
        <dbReference type="Proteomes" id="UP000030081"/>
    </source>
</evidence>
<dbReference type="AlphaFoldDB" id="A0A2A2CUX7"/>
<evidence type="ECO:0000313" key="2">
    <source>
        <dbReference type="EMBL" id="AIW20688.1"/>
    </source>
</evidence>
<keyword evidence="4" id="KW-1185">Reference proteome</keyword>
<organism evidence="3 5">
    <name type="scientific">Vibrio coralliilyticus</name>
    <dbReference type="NCBI Taxonomy" id="190893"/>
    <lineage>
        <taxon>Bacteria</taxon>
        <taxon>Pseudomonadati</taxon>
        <taxon>Pseudomonadota</taxon>
        <taxon>Gammaproteobacteria</taxon>
        <taxon>Vibrionales</taxon>
        <taxon>Vibrionaceae</taxon>
        <taxon>Vibrio</taxon>
    </lineage>
</organism>
<name>A0A2A2CUX7_9VIBR</name>
<gene>
    <name evidence="3" type="ORF">F0238_01125</name>
    <name evidence="2" type="ORF">IX92_16640</name>
</gene>
<dbReference type="EMBL" id="CP009618">
    <property type="protein sequence ID" value="AIW20688.1"/>
    <property type="molecule type" value="Genomic_DNA"/>
</dbReference>
<evidence type="ECO:0000313" key="3">
    <source>
        <dbReference type="EMBL" id="NOJ21322.1"/>
    </source>
</evidence>
<dbReference type="RefSeq" id="WP_040122084.1">
    <property type="nucleotide sequence ID" value="NZ_CP009265.1"/>
</dbReference>
<proteinExistence type="predicted"/>
<dbReference type="InterPro" id="IPR025644">
    <property type="entry name" value="DUF4344"/>
</dbReference>
<dbReference type="Proteomes" id="UP000576645">
    <property type="component" value="Unassembled WGS sequence"/>
</dbReference>